<dbReference type="EMBL" id="CARXXK010000002">
    <property type="protein sequence ID" value="CAI6359527.1"/>
    <property type="molecule type" value="Genomic_DNA"/>
</dbReference>
<accession>A0AAV0WUI7</accession>
<evidence type="ECO:0000313" key="2">
    <source>
        <dbReference type="Proteomes" id="UP001160148"/>
    </source>
</evidence>
<name>A0AAV0WUI7_9HEMI</name>
<sequence>MFKDLKSIVFKHKTLPLRLDNFFVTYVESIIGMMNLMNTSVSVAQSKEDLLDIEHETQQPISEIQVKLKRLV</sequence>
<dbReference type="Proteomes" id="UP001160148">
    <property type="component" value="Unassembled WGS sequence"/>
</dbReference>
<evidence type="ECO:0000313" key="1">
    <source>
        <dbReference type="EMBL" id="CAI6359527.1"/>
    </source>
</evidence>
<protein>
    <submittedName>
        <fullName evidence="1">Uncharacterized protein</fullName>
    </submittedName>
</protein>
<dbReference type="AlphaFoldDB" id="A0AAV0WUI7"/>
<proteinExistence type="predicted"/>
<keyword evidence="2" id="KW-1185">Reference proteome</keyword>
<reference evidence="1 2" key="1">
    <citation type="submission" date="2023-01" db="EMBL/GenBank/DDBJ databases">
        <authorList>
            <person name="Whitehead M."/>
        </authorList>
    </citation>
    <scope>NUCLEOTIDE SEQUENCE [LARGE SCALE GENOMIC DNA]</scope>
</reference>
<gene>
    <name evidence="1" type="ORF">MEUPH1_LOCUS14928</name>
</gene>
<comment type="caution">
    <text evidence="1">The sequence shown here is derived from an EMBL/GenBank/DDBJ whole genome shotgun (WGS) entry which is preliminary data.</text>
</comment>
<organism evidence="1 2">
    <name type="scientific">Macrosiphum euphorbiae</name>
    <name type="common">potato aphid</name>
    <dbReference type="NCBI Taxonomy" id="13131"/>
    <lineage>
        <taxon>Eukaryota</taxon>
        <taxon>Metazoa</taxon>
        <taxon>Ecdysozoa</taxon>
        <taxon>Arthropoda</taxon>
        <taxon>Hexapoda</taxon>
        <taxon>Insecta</taxon>
        <taxon>Pterygota</taxon>
        <taxon>Neoptera</taxon>
        <taxon>Paraneoptera</taxon>
        <taxon>Hemiptera</taxon>
        <taxon>Sternorrhyncha</taxon>
        <taxon>Aphidomorpha</taxon>
        <taxon>Aphidoidea</taxon>
        <taxon>Aphididae</taxon>
        <taxon>Macrosiphini</taxon>
        <taxon>Macrosiphum</taxon>
    </lineage>
</organism>